<accession>A0A510E447</accession>
<gene>
    <name evidence="1" type="ORF">IC007_1829</name>
</gene>
<sequence>MKMVYIGMERESSEAYAELGRVLWFMMDRCTEILSSTPRGVYLQCSEIPEEVEDITKKFVEVREVGEEE</sequence>
<reference evidence="2" key="1">
    <citation type="submission" date="2018-09" db="EMBL/GenBank/DDBJ databases">
        <title>Complete Genome Sequencing of Sulfolobus sp. JCM 16834.</title>
        <authorList>
            <person name="Kato S."/>
            <person name="Itoh T."/>
            <person name="Ohkuma M."/>
        </authorList>
    </citation>
    <scope>NUCLEOTIDE SEQUENCE [LARGE SCALE GENOMIC DNA]</scope>
    <source>
        <strain evidence="2">IC-007</strain>
    </source>
</reference>
<dbReference type="Proteomes" id="UP000325030">
    <property type="component" value="Chromosome"/>
</dbReference>
<dbReference type="EMBL" id="AP018930">
    <property type="protein sequence ID" value="BBG27284.1"/>
    <property type="molecule type" value="Genomic_DNA"/>
</dbReference>
<dbReference type="AlphaFoldDB" id="A0A510E447"/>
<evidence type="ECO:0000313" key="1">
    <source>
        <dbReference type="EMBL" id="BBG27284.1"/>
    </source>
</evidence>
<proteinExistence type="predicted"/>
<name>A0A510E447_9CREN</name>
<protein>
    <submittedName>
        <fullName evidence="1">Uncharacterized protein</fullName>
    </submittedName>
</protein>
<evidence type="ECO:0000313" key="2">
    <source>
        <dbReference type="Proteomes" id="UP000325030"/>
    </source>
</evidence>
<organism evidence="1 2">
    <name type="scientific">Sulfuracidifex tepidarius</name>
    <dbReference type="NCBI Taxonomy" id="1294262"/>
    <lineage>
        <taxon>Archaea</taxon>
        <taxon>Thermoproteota</taxon>
        <taxon>Thermoprotei</taxon>
        <taxon>Sulfolobales</taxon>
        <taxon>Sulfolobaceae</taxon>
        <taxon>Sulfuracidifex</taxon>
    </lineage>
</organism>